<dbReference type="PANTHER" id="PTHR34301">
    <property type="entry name" value="DNA-BINDING PROTEIN-RELATED"/>
    <property type="match status" value="1"/>
</dbReference>
<dbReference type="Pfam" id="PF13191">
    <property type="entry name" value="AAA_16"/>
    <property type="match status" value="1"/>
</dbReference>
<keyword evidence="2" id="KW-0067">ATP-binding</keyword>
<dbReference type="KEGG" id="mfre:EXE63_05430"/>
<accession>A0A6H0RZ62</accession>
<dbReference type="PANTHER" id="PTHR34301:SF8">
    <property type="entry name" value="ATPASE DOMAIN-CONTAINING PROTEIN"/>
    <property type="match status" value="1"/>
</dbReference>
<dbReference type="EMBL" id="CP038799">
    <property type="protein sequence ID" value="QIV80398.1"/>
    <property type="molecule type" value="Genomic_DNA"/>
</dbReference>
<dbReference type="InterPro" id="IPR041664">
    <property type="entry name" value="AAA_16"/>
</dbReference>
<evidence type="ECO:0000259" key="1">
    <source>
        <dbReference type="Pfam" id="PF13191"/>
    </source>
</evidence>
<dbReference type="SUPFAM" id="SSF52540">
    <property type="entry name" value="P-loop containing nucleoside triphosphate hydrolases"/>
    <property type="match status" value="1"/>
</dbReference>
<sequence>MEPSPYAPGSLPEYLAGRGRERELIRDKVSRLSMLGRSGGPLLAFHAPRGLGKTSLLRMAQRDARAEGFLTVWVTGRNDRPMSPDMAQGLSAAVKDHSFGHRANALLDRLAQVQVEFGIPGVEVGATLSAGDKAPGSAVLEKLLEDAGRFSRAHAAKGLVVFVDEFQEAQLGDRKSLLIGLQHFDGAPDAIPVAVIAAGLPSLPPAVTEAATFGERSRFVELGLLTDVAVAEAIRLPAEHHRVTWSDEAIMAAIELAAGYPHKVQLIGDSTWEIARPTAGSTINVGHVRRAEEEIEDRMTGLFRTRLTRVTPEQQRFLTAMAEVGDGPVERAAIAAELGVATTAVSRPRQQLIDGGYIEAVGRGKLRFTIPGFAAYIRANG</sequence>
<protein>
    <submittedName>
        <fullName evidence="2">ATP-binding protein</fullName>
    </submittedName>
</protein>
<gene>
    <name evidence="2" type="ORF">EXE63_05430</name>
</gene>
<dbReference type="Proteomes" id="UP000501849">
    <property type="component" value="Chromosome"/>
</dbReference>
<evidence type="ECO:0000313" key="3">
    <source>
        <dbReference type="Proteomes" id="UP000501849"/>
    </source>
</evidence>
<reference evidence="2 3" key="1">
    <citation type="submission" date="2019-04" db="EMBL/GenBank/DDBJ databases">
        <title>Draft, Whole-Genome Sequence of the Anthracene-degrading Mycobacterium frederiksbergense LB501T, Isolated from a Polycyclic Aromatic Hydrocarbon (PAH)-Contaminated Soil.</title>
        <authorList>
            <person name="Augelletti F."/>
        </authorList>
    </citation>
    <scope>NUCLEOTIDE SEQUENCE [LARGE SCALE GENOMIC DNA]</scope>
    <source>
        <strain evidence="2 3">LB 501T</strain>
    </source>
</reference>
<evidence type="ECO:0000313" key="2">
    <source>
        <dbReference type="EMBL" id="QIV80398.1"/>
    </source>
</evidence>
<dbReference type="InterPro" id="IPR027417">
    <property type="entry name" value="P-loop_NTPase"/>
</dbReference>
<dbReference type="GO" id="GO:0005524">
    <property type="term" value="F:ATP binding"/>
    <property type="evidence" value="ECO:0007669"/>
    <property type="project" value="UniProtKB-KW"/>
</dbReference>
<proteinExistence type="predicted"/>
<keyword evidence="3" id="KW-1185">Reference proteome</keyword>
<dbReference type="Gene3D" id="3.40.50.300">
    <property type="entry name" value="P-loop containing nucleotide triphosphate hydrolases"/>
    <property type="match status" value="1"/>
</dbReference>
<dbReference type="RefSeq" id="WP_168141121.1">
    <property type="nucleotide sequence ID" value="NZ_CP038799.1"/>
</dbReference>
<feature type="domain" description="Orc1-like AAA ATPase" evidence="1">
    <location>
        <begin position="15"/>
        <end position="176"/>
    </location>
</feature>
<organism evidence="2 3">
    <name type="scientific">Mycolicibacterium frederiksbergense</name>
    <dbReference type="NCBI Taxonomy" id="117567"/>
    <lineage>
        <taxon>Bacteria</taxon>
        <taxon>Bacillati</taxon>
        <taxon>Actinomycetota</taxon>
        <taxon>Actinomycetes</taxon>
        <taxon>Mycobacteriales</taxon>
        <taxon>Mycobacteriaceae</taxon>
        <taxon>Mycolicibacterium</taxon>
    </lineage>
</organism>
<keyword evidence="2" id="KW-0547">Nucleotide-binding</keyword>
<dbReference type="AlphaFoldDB" id="A0A6H0RZ62"/>
<name>A0A6H0RZ62_9MYCO</name>